<reference evidence="1" key="1">
    <citation type="submission" date="2021-02" db="EMBL/GenBank/DDBJ databases">
        <authorList>
            <person name="Dougan E. K."/>
            <person name="Rhodes N."/>
            <person name="Thang M."/>
            <person name="Chan C."/>
        </authorList>
    </citation>
    <scope>NUCLEOTIDE SEQUENCE</scope>
</reference>
<sequence>MVPGEFKEHEPVPQQPLCEEAMARFYRALKWSFEALATGRWPRSDFQGRRYPRGSWGAQMAGKRLAQKHTAVLFCCKGDLDHFWKSMQAPSFHSTSPCAHCNADRDQSPWWDLRPTARWRQQPRSHPHRMEPVRLCPDWMHSKHLGTDAYILASVLAIIVFRKM</sequence>
<proteinExistence type="predicted"/>
<keyword evidence="2" id="KW-1185">Reference proteome</keyword>
<protein>
    <submittedName>
        <fullName evidence="1">Uncharacterized protein</fullName>
    </submittedName>
</protein>
<dbReference type="OrthoDB" id="10321858at2759"/>
<gene>
    <name evidence="1" type="ORF">SNEC2469_LOCUS27382</name>
</gene>
<organism evidence="1 2">
    <name type="scientific">Symbiodinium necroappetens</name>
    <dbReference type="NCBI Taxonomy" id="1628268"/>
    <lineage>
        <taxon>Eukaryota</taxon>
        <taxon>Sar</taxon>
        <taxon>Alveolata</taxon>
        <taxon>Dinophyceae</taxon>
        <taxon>Suessiales</taxon>
        <taxon>Symbiodiniaceae</taxon>
        <taxon>Symbiodinium</taxon>
    </lineage>
</organism>
<dbReference type="EMBL" id="CAJNJA010057555">
    <property type="protein sequence ID" value="CAE7862640.1"/>
    <property type="molecule type" value="Genomic_DNA"/>
</dbReference>
<accession>A0A813ABJ0</accession>
<name>A0A813ABJ0_9DINO</name>
<comment type="caution">
    <text evidence="1">The sequence shown here is derived from an EMBL/GenBank/DDBJ whole genome shotgun (WGS) entry which is preliminary data.</text>
</comment>
<evidence type="ECO:0000313" key="1">
    <source>
        <dbReference type="EMBL" id="CAE7862640.1"/>
    </source>
</evidence>
<evidence type="ECO:0000313" key="2">
    <source>
        <dbReference type="Proteomes" id="UP000601435"/>
    </source>
</evidence>
<dbReference type="Proteomes" id="UP000601435">
    <property type="component" value="Unassembled WGS sequence"/>
</dbReference>
<dbReference type="AlphaFoldDB" id="A0A813ABJ0"/>